<dbReference type="Pfam" id="PF01909">
    <property type="entry name" value="NTP_transf_2"/>
    <property type="match status" value="1"/>
</dbReference>
<dbReference type="InterPro" id="IPR002934">
    <property type="entry name" value="Polymerase_NTP_transf_dom"/>
</dbReference>
<keyword evidence="4" id="KW-1185">Reference proteome</keyword>
<dbReference type="InterPro" id="IPR043519">
    <property type="entry name" value="NT_sf"/>
</dbReference>
<dbReference type="Gene3D" id="3.30.460.10">
    <property type="entry name" value="Beta Polymerase, domain 2"/>
    <property type="match status" value="1"/>
</dbReference>
<dbReference type="Proteomes" id="UP000277582">
    <property type="component" value="Unassembled WGS sequence"/>
</dbReference>
<reference evidence="3 5" key="2">
    <citation type="journal article" date="2019" name="Nat. Microbiol.">
        <title>Wide diversity of methane and short-chain alkane metabolisms in uncultured archaea.</title>
        <authorList>
            <person name="Borrel G."/>
            <person name="Adam P.S."/>
            <person name="McKay L.J."/>
            <person name="Chen L.X."/>
            <person name="Sierra-Garcia I.N."/>
            <person name="Sieber C.M."/>
            <person name="Letourneur Q."/>
            <person name="Ghozlane A."/>
            <person name="Andersen G.L."/>
            <person name="Li W.J."/>
            <person name="Hallam S.J."/>
            <person name="Muyzer G."/>
            <person name="de Oliveira V.M."/>
            <person name="Inskeep W.P."/>
            <person name="Banfield J.F."/>
            <person name="Gribaldo S."/>
        </authorList>
    </citation>
    <scope>NUCLEOTIDE SEQUENCE [LARGE SCALE GENOMIC DNA]</scope>
    <source>
        <strain evidence="3">NM4</strain>
    </source>
</reference>
<dbReference type="EMBL" id="RCOS01000130">
    <property type="protein sequence ID" value="RSN73020.1"/>
    <property type="molecule type" value="Genomic_DNA"/>
</dbReference>
<evidence type="ECO:0000259" key="1">
    <source>
        <dbReference type="Pfam" id="PF01909"/>
    </source>
</evidence>
<dbReference type="EMBL" id="RXII01000004">
    <property type="protein sequence ID" value="RZN63670.1"/>
    <property type="molecule type" value="Genomic_DNA"/>
</dbReference>
<dbReference type="PANTHER" id="PTHR37030:SF3">
    <property type="entry name" value="POLYMERASE NUCLEOTIDYL TRANSFERASE DOMAIN-CONTAINING PROTEIN"/>
    <property type="match status" value="1"/>
</dbReference>
<dbReference type="PANTHER" id="PTHR37030">
    <property type="entry name" value="NUCLEOTIDYLTRANSFERASE"/>
    <property type="match status" value="1"/>
</dbReference>
<organism evidence="2 4">
    <name type="scientific">Candidatus Methanodesulfokora washburnensis</name>
    <dbReference type="NCBI Taxonomy" id="2478471"/>
    <lineage>
        <taxon>Archaea</taxon>
        <taxon>Thermoproteota</taxon>
        <taxon>Candidatus Korarchaeia</taxon>
        <taxon>Candidatus Korarchaeia incertae sedis</taxon>
        <taxon>Candidatus Methanodesulfokora</taxon>
    </lineage>
</organism>
<comment type="caution">
    <text evidence="2">The sequence shown here is derived from an EMBL/GenBank/DDBJ whole genome shotgun (WGS) entry which is preliminary data.</text>
</comment>
<dbReference type="GO" id="GO:0016779">
    <property type="term" value="F:nucleotidyltransferase activity"/>
    <property type="evidence" value="ECO:0007669"/>
    <property type="project" value="InterPro"/>
</dbReference>
<gene>
    <name evidence="2" type="ORF">D6D85_11620</name>
    <name evidence="3" type="ORF">EF810_00285</name>
</gene>
<dbReference type="SUPFAM" id="SSF81301">
    <property type="entry name" value="Nucleotidyltransferase"/>
    <property type="match status" value="1"/>
</dbReference>
<feature type="domain" description="Polymerase nucleotidyl transferase" evidence="1">
    <location>
        <begin position="19"/>
        <end position="105"/>
    </location>
</feature>
<reference evidence="2 4" key="1">
    <citation type="submission" date="2018-10" db="EMBL/GenBank/DDBJ databases">
        <title>Co-occurring genomic capacity for anaerobic methane metabolism and dissimilatory sulfite reduction discovered in the Korarchaeota.</title>
        <authorList>
            <person name="Mckay L.J."/>
            <person name="Dlakic M."/>
            <person name="Fields M.W."/>
            <person name="Delmont T.O."/>
            <person name="Eren A.M."/>
            <person name="Jay Z.J."/>
            <person name="Klingelsmith K.B."/>
            <person name="Rusch D.B."/>
            <person name="Inskeep W.P."/>
        </authorList>
    </citation>
    <scope>NUCLEOTIDE SEQUENCE [LARGE SCALE GENOMIC DNA]</scope>
    <source>
        <strain evidence="2 4">MDKW</strain>
    </source>
</reference>
<accession>A0A429GGJ8</accession>
<dbReference type="AlphaFoldDB" id="A0A429GGJ8"/>
<evidence type="ECO:0000313" key="5">
    <source>
        <dbReference type="Proteomes" id="UP000316217"/>
    </source>
</evidence>
<proteinExistence type="predicted"/>
<dbReference type="Proteomes" id="UP000316217">
    <property type="component" value="Unassembled WGS sequence"/>
</dbReference>
<sequence length="109" mass="12874">MFWVKYHIDHLRNWRKAVEAIARAVKDINREAKVYVIGGAAEGRLTIESDVDVVVCIPVGTNDRKLRKEIMRRAIDVYGMPWDYPIELHLYEERECKEILKQLKYIEVS</sequence>
<evidence type="ECO:0000313" key="4">
    <source>
        <dbReference type="Proteomes" id="UP000277582"/>
    </source>
</evidence>
<dbReference type="OrthoDB" id="40412at2157"/>
<evidence type="ECO:0000313" key="2">
    <source>
        <dbReference type="EMBL" id="RSN73020.1"/>
    </source>
</evidence>
<name>A0A429GGJ8_9CREN</name>
<evidence type="ECO:0000313" key="3">
    <source>
        <dbReference type="EMBL" id="RZN63670.1"/>
    </source>
</evidence>
<protein>
    <recommendedName>
        <fullName evidence="1">Polymerase nucleotidyl transferase domain-containing protein</fullName>
    </recommendedName>
</protein>
<dbReference type="RefSeq" id="WP_125672127.1">
    <property type="nucleotide sequence ID" value="NZ_RCOS01000130.1"/>
</dbReference>